<keyword evidence="4" id="KW-0833">Ubl conjugation pathway</keyword>
<feature type="repeat" description="TPR" evidence="7">
    <location>
        <begin position="510"/>
        <end position="543"/>
    </location>
</feature>
<dbReference type="RefSeq" id="XP_012192989.1">
    <property type="nucleotide sequence ID" value="XM_012337599.1"/>
</dbReference>
<dbReference type="OrthoDB" id="10262026at2759"/>
<sequence length="775" mass="86109">MGDPFSCGGGKKNVESASRTTPKRREEAIERFNFATCSSSLNKRAIIPTPRTRVLVLCSACQMTMSESTVFDADYPFPDLDPARARESLRFAALELSERGLASSSRWTLELLQSVPYTGSSNADPFLSRQVSSDDSAVAASTPAAKRRSQAKSLIPEHSTPAFGMHQRMSVEPGTEDASTREASGRFAPGAFASSPLANNRLAHVASPRGDPDSSLITVDSEDDAAPGSAHVHWQSNSNSVDCSPGASQVRFGGSSYAGSSLLEEETYLLAKSHFDQHQLERCIWVLESGKSSSEKARFLRLYARLLMSERKLDEHGMIIPKPNSTLPATSPSLIPILKELVDASEPFLLFLKGAILRKLNRPIEAMDCLIRSVQGFAYNWAAWQELAMTLEPGEADQMADLLPESFMVSFFREFLDRHSAQEGDVTITRIDRLLESFPRSAYLLTCRAQTNVHRLDYIEAEQDFQEAWSIDPYRIDGLADYSNALYLLNRTAELAHLAHKFSSFAKDRPEVCCLVGNYYNQRSDHHRAIEAFRHALRLDSGCVPAWILLGHEYIELKNSHAAAEMYRRALKINPREYRALYGLGQVYELNGAYTYAVNYFQKCAAIRPYDGRMWSSMGICYDHLGRSQDAISCFKRYLACRLNQGDTVMGLTRIIEVYEKERDFEAAACYHRRLVQVVDRALAGAESNVVARYARSYIIAARWEMGEIGARAAQQRAGGAADEMEQDGEGATAAATKVGNLAVANDYLQKVIAAGTEMTDSAEILLKRLAFLRD</sequence>
<dbReference type="PANTHER" id="PTHR12558:SF10">
    <property type="entry name" value="CELL DIVISION CYCLE PROTEIN 23 HOMOLOG"/>
    <property type="match status" value="1"/>
</dbReference>
<reference evidence="11" key="1">
    <citation type="journal article" date="2013" name="Genome Announc.">
        <title>Draft genome sequence of the basidiomycetous yeast-like fungus Pseudozyma hubeiensis SY62, which produces an abundant amount of the biosurfactant mannosylerythritol lipids.</title>
        <authorList>
            <person name="Konishi M."/>
            <person name="Hatada Y."/>
            <person name="Horiuchi J."/>
        </authorList>
    </citation>
    <scope>NUCLEOTIDE SEQUENCE [LARGE SCALE GENOMIC DNA]</scope>
    <source>
        <strain evidence="11">SY62</strain>
    </source>
</reference>
<dbReference type="InterPro" id="IPR019734">
    <property type="entry name" value="TPR_rpt"/>
</dbReference>
<protein>
    <recommendedName>
        <fullName evidence="9">Cdc23 domain-containing protein</fullName>
    </recommendedName>
</protein>
<dbReference type="InterPro" id="IPR007192">
    <property type="entry name" value="APC8"/>
</dbReference>
<dbReference type="PANTHER" id="PTHR12558">
    <property type="entry name" value="CELL DIVISION CYCLE 16,23,27"/>
    <property type="match status" value="1"/>
</dbReference>
<dbReference type="Proteomes" id="UP000014071">
    <property type="component" value="Unassembled WGS sequence"/>
</dbReference>
<keyword evidence="11" id="KW-1185">Reference proteome</keyword>
<dbReference type="PROSITE" id="PS50005">
    <property type="entry name" value="TPR"/>
    <property type="match status" value="3"/>
</dbReference>
<dbReference type="eggNOG" id="KOG1155">
    <property type="taxonomic scope" value="Eukaryota"/>
</dbReference>
<gene>
    <name evidence="10" type="ORF">PHSY_007003</name>
</gene>
<proteinExistence type="predicted"/>
<dbReference type="HOGENOM" id="CLU_018320_4_1_1"/>
<evidence type="ECO:0000256" key="1">
    <source>
        <dbReference type="ARBA" id="ARBA00022618"/>
    </source>
</evidence>
<evidence type="ECO:0000256" key="6">
    <source>
        <dbReference type="ARBA" id="ARBA00023306"/>
    </source>
</evidence>
<dbReference type="AlphaFoldDB" id="R9PDU6"/>
<dbReference type="GO" id="GO:0051301">
    <property type="term" value="P:cell division"/>
    <property type="evidence" value="ECO:0007669"/>
    <property type="project" value="UniProtKB-KW"/>
</dbReference>
<feature type="repeat" description="TPR" evidence="7">
    <location>
        <begin position="544"/>
        <end position="577"/>
    </location>
</feature>
<dbReference type="GeneID" id="24112268"/>
<evidence type="ECO:0000256" key="7">
    <source>
        <dbReference type="PROSITE-ProRule" id="PRU00339"/>
    </source>
</evidence>
<keyword evidence="6" id="KW-0131">Cell cycle</keyword>
<evidence type="ECO:0000259" key="9">
    <source>
        <dbReference type="Pfam" id="PF04049"/>
    </source>
</evidence>
<feature type="region of interest" description="Disordered" evidence="8">
    <location>
        <begin position="137"/>
        <end position="192"/>
    </location>
</feature>
<evidence type="ECO:0000256" key="4">
    <source>
        <dbReference type="ARBA" id="ARBA00022786"/>
    </source>
</evidence>
<dbReference type="SMART" id="SM00028">
    <property type="entry name" value="TPR"/>
    <property type="match status" value="6"/>
</dbReference>
<dbReference type="GO" id="GO:0031145">
    <property type="term" value="P:anaphase-promoting complex-dependent catabolic process"/>
    <property type="evidence" value="ECO:0007669"/>
    <property type="project" value="TreeGrafter"/>
</dbReference>
<dbReference type="STRING" id="1305764.R9PDU6"/>
<keyword evidence="1" id="KW-0132">Cell division</keyword>
<keyword evidence="2" id="KW-0677">Repeat</keyword>
<organism evidence="10 11">
    <name type="scientific">Pseudozyma hubeiensis (strain SY62)</name>
    <name type="common">Yeast</name>
    <dbReference type="NCBI Taxonomy" id="1305764"/>
    <lineage>
        <taxon>Eukaryota</taxon>
        <taxon>Fungi</taxon>
        <taxon>Dikarya</taxon>
        <taxon>Basidiomycota</taxon>
        <taxon>Ustilaginomycotina</taxon>
        <taxon>Ustilaginomycetes</taxon>
        <taxon>Ustilaginales</taxon>
        <taxon>Ustilaginaceae</taxon>
        <taxon>Pseudozyma</taxon>
    </lineage>
</organism>
<dbReference type="GO" id="GO:0005680">
    <property type="term" value="C:anaphase-promoting complex"/>
    <property type="evidence" value="ECO:0007669"/>
    <property type="project" value="InterPro"/>
</dbReference>
<dbReference type="EMBL" id="DF238831">
    <property type="protein sequence ID" value="GAC99402.1"/>
    <property type="molecule type" value="Genomic_DNA"/>
</dbReference>
<dbReference type="GO" id="GO:0045842">
    <property type="term" value="P:positive regulation of mitotic metaphase/anaphase transition"/>
    <property type="evidence" value="ECO:0007669"/>
    <property type="project" value="TreeGrafter"/>
</dbReference>
<dbReference type="Pfam" id="PF04049">
    <property type="entry name" value="ANAPC8"/>
    <property type="match status" value="1"/>
</dbReference>
<dbReference type="Pfam" id="PF13181">
    <property type="entry name" value="TPR_8"/>
    <property type="match status" value="1"/>
</dbReference>
<feature type="region of interest" description="Disordered" evidence="8">
    <location>
        <begin position="1"/>
        <end position="23"/>
    </location>
</feature>
<evidence type="ECO:0000256" key="3">
    <source>
        <dbReference type="ARBA" id="ARBA00022776"/>
    </source>
</evidence>
<evidence type="ECO:0000256" key="2">
    <source>
        <dbReference type="ARBA" id="ARBA00022737"/>
    </source>
</evidence>
<feature type="repeat" description="TPR" evidence="7">
    <location>
        <begin position="578"/>
        <end position="611"/>
    </location>
</feature>
<dbReference type="InterPro" id="IPR011990">
    <property type="entry name" value="TPR-like_helical_dom_sf"/>
</dbReference>
<evidence type="ECO:0000256" key="8">
    <source>
        <dbReference type="SAM" id="MobiDB-lite"/>
    </source>
</evidence>
<dbReference type="SUPFAM" id="SSF48452">
    <property type="entry name" value="TPR-like"/>
    <property type="match status" value="2"/>
</dbReference>
<dbReference type="Pfam" id="PF13432">
    <property type="entry name" value="TPR_16"/>
    <property type="match status" value="1"/>
</dbReference>
<keyword evidence="5 7" id="KW-0802">TPR repeat</keyword>
<name>R9PDU6_PSEHS</name>
<dbReference type="GO" id="GO:0016567">
    <property type="term" value="P:protein ubiquitination"/>
    <property type="evidence" value="ECO:0007669"/>
    <property type="project" value="TreeGrafter"/>
</dbReference>
<dbReference type="Gene3D" id="1.25.40.10">
    <property type="entry name" value="Tetratricopeptide repeat domain"/>
    <property type="match status" value="2"/>
</dbReference>
<evidence type="ECO:0000256" key="5">
    <source>
        <dbReference type="ARBA" id="ARBA00022803"/>
    </source>
</evidence>
<feature type="domain" description="Cdc23" evidence="9">
    <location>
        <begin position="264"/>
        <end position="449"/>
    </location>
</feature>
<evidence type="ECO:0000313" key="10">
    <source>
        <dbReference type="EMBL" id="GAC99402.1"/>
    </source>
</evidence>
<accession>R9PDU6</accession>
<evidence type="ECO:0000313" key="11">
    <source>
        <dbReference type="Proteomes" id="UP000014071"/>
    </source>
</evidence>
<keyword evidence="3" id="KW-0498">Mitosis</keyword>